<dbReference type="ExpressionAtlas" id="A0A5G2R7N2">
    <property type="expression patterns" value="baseline and differential"/>
</dbReference>
<evidence type="ECO:0000256" key="5">
    <source>
        <dbReference type="RuleBase" id="RU004379"/>
    </source>
</evidence>
<reference evidence="7" key="4">
    <citation type="submission" date="2025-09" db="UniProtKB">
        <authorList>
            <consortium name="Ensembl"/>
        </authorList>
    </citation>
    <scope>IDENTIFICATION</scope>
</reference>
<evidence type="ECO:0000256" key="4">
    <source>
        <dbReference type="ARBA" id="ARBA00023136"/>
    </source>
</evidence>
<dbReference type="InterPro" id="IPR006214">
    <property type="entry name" value="Bax_inhibitor_1-related"/>
</dbReference>
<reference evidence="8" key="1">
    <citation type="submission" date="2009-11" db="EMBL/GenBank/DDBJ databases">
        <authorList>
            <consortium name="Porcine genome sequencing project"/>
        </authorList>
    </citation>
    <scope>NUCLEOTIDE SEQUENCE [LARGE SCALE GENOMIC DNA]</scope>
    <source>
        <strain evidence="8">Duroc</strain>
    </source>
</reference>
<organism evidence="7 8">
    <name type="scientific">Sus scrofa</name>
    <name type="common">Pig</name>
    <dbReference type="NCBI Taxonomy" id="9823"/>
    <lineage>
        <taxon>Eukaryota</taxon>
        <taxon>Metazoa</taxon>
        <taxon>Chordata</taxon>
        <taxon>Craniata</taxon>
        <taxon>Vertebrata</taxon>
        <taxon>Euteleostomi</taxon>
        <taxon>Mammalia</taxon>
        <taxon>Eutheria</taxon>
        <taxon>Laurasiatheria</taxon>
        <taxon>Artiodactyla</taxon>
        <taxon>Suina</taxon>
        <taxon>Suidae</taxon>
        <taxon>Sus</taxon>
    </lineage>
</organism>
<comment type="subcellular location">
    <subcellularLocation>
        <location evidence="1">Membrane</location>
        <topology evidence="1">Multi-pass membrane protein</topology>
    </subcellularLocation>
</comment>
<protein>
    <submittedName>
        <fullName evidence="7">Transmembrane BAX inhibitor motif containing 1</fullName>
    </submittedName>
</protein>
<comment type="similarity">
    <text evidence="5">Belongs to the BI1 family.</text>
</comment>
<dbReference type="PANTHER" id="PTHR23291">
    <property type="entry name" value="BAX INHIBITOR-RELATED"/>
    <property type="match status" value="1"/>
</dbReference>
<evidence type="ECO:0000256" key="1">
    <source>
        <dbReference type="ARBA" id="ARBA00004141"/>
    </source>
</evidence>
<evidence type="ECO:0000313" key="9">
    <source>
        <dbReference type="VGNC" id="VGNC:96000"/>
    </source>
</evidence>
<accession>A0A5G2R7N2</accession>
<keyword evidence="4 5" id="KW-0472">Membrane</keyword>
<keyword evidence="3 5" id="KW-1133">Transmembrane helix</keyword>
<gene>
    <name evidence="7 9" type="primary">TMBIM1</name>
</gene>
<dbReference type="AlphaFoldDB" id="A0A5G2R7N2"/>
<feature type="region of interest" description="Disordered" evidence="6">
    <location>
        <begin position="1"/>
        <end position="39"/>
    </location>
</feature>
<name>A0A5G2R7N2_PIG</name>
<dbReference type="Ensembl" id="ENSSSCT00000083022.1">
    <property type="protein sequence ID" value="ENSSSCP00000072356.1"/>
    <property type="gene ID" value="ENSSSCG00000016186.5"/>
</dbReference>
<evidence type="ECO:0007829" key="10">
    <source>
        <dbReference type="PeptideAtlas" id="A0A5G2R7N2"/>
    </source>
</evidence>
<dbReference type="PANTHER" id="PTHR23291:SF35">
    <property type="entry name" value="PROTEIN LIFEGUARD 3"/>
    <property type="match status" value="1"/>
</dbReference>
<feature type="region of interest" description="Disordered" evidence="6">
    <location>
        <begin position="211"/>
        <end position="232"/>
    </location>
</feature>
<evidence type="ECO:0000313" key="8">
    <source>
        <dbReference type="Proteomes" id="UP000008227"/>
    </source>
</evidence>
<evidence type="ECO:0000256" key="3">
    <source>
        <dbReference type="ARBA" id="ARBA00022989"/>
    </source>
</evidence>
<evidence type="ECO:0000313" key="7">
    <source>
        <dbReference type="Ensembl" id="ENSSSCP00000072356.1"/>
    </source>
</evidence>
<reference evidence="7" key="2">
    <citation type="journal article" date="2020" name="Gigascience">
        <title>An improved pig reference genome sequence to enable pig genetics and genomics research.</title>
        <authorList>
            <person name="Warr A."/>
            <person name="Affara N."/>
            <person name="Aken B."/>
            <person name="Beiki H."/>
            <person name="Bickhart D.M."/>
            <person name="Billis K."/>
            <person name="Chow W."/>
            <person name="Eory L."/>
            <person name="Finlayson H.A."/>
            <person name="Flicek P."/>
            <person name="Giron C.G."/>
            <person name="Griffin D.K."/>
            <person name="Hall R."/>
            <person name="Hannum G."/>
            <person name="Hourlier T."/>
            <person name="Howe K."/>
            <person name="Hume D.A."/>
            <person name="Izuogu O."/>
            <person name="Kim K."/>
            <person name="Koren S."/>
            <person name="Liu H."/>
            <person name="Manchanda N."/>
            <person name="Martin F.J."/>
            <person name="Nonneman D.J."/>
            <person name="O'Connor R.E."/>
            <person name="Phillippy A.M."/>
            <person name="Rohrer G.A."/>
            <person name="Rosen B.D."/>
            <person name="Rund L.A."/>
            <person name="Sargent C.A."/>
            <person name="Schook L.B."/>
            <person name="Schroeder S.G."/>
            <person name="Schwartz A.S."/>
            <person name="Skinner B.M."/>
            <person name="Talbot R."/>
            <person name="Tseng E."/>
            <person name="Tuggle C.K."/>
            <person name="Watson M."/>
            <person name="Smith T.P.L."/>
            <person name="Archibald A.L."/>
        </authorList>
    </citation>
    <scope>NUCLEOTIDE SEQUENCE [LARGE SCALE GENOMIC DNA]</scope>
    <source>
        <strain evidence="7">Duroc</strain>
    </source>
</reference>
<keyword evidence="8" id="KW-1185">Reference proteome</keyword>
<proteinExistence type="evidence at protein level"/>
<dbReference type="VGNC" id="VGNC:96000">
    <property type="gene designation" value="TMBIM1"/>
</dbReference>
<evidence type="ECO:0000256" key="6">
    <source>
        <dbReference type="SAM" id="MobiDB-lite"/>
    </source>
</evidence>
<sequence length="347" mass="37684">MSQPSAPPPYEDRNPLYPGPPPPGGYGQPTVLPGGYPAYPQPGYGHPAGYPQPMPPIHPPMSYGPGHGYGGEERAVSDNFGSGEWSDRKVRHAFIRKVYAIISVQLLITVAIIAIFTFVKPVSNFVRANLAVYYASYAVFLATYLTLICCQGPRRRFPWNIILLTLFTLAMGFMTGTISRFTGCTWSMLPWVPFASLCSWLTTRSWSWGTGSTPSAPRTTSPAPCRSTPTSSTSSPLCCSSWGAGIKERLLFCPLPRAFPATESWTWGWGWPSDFFPSSQVIAHFPFSPGMGRLSGYGCVGTWWGCRNWGLTPALGGLTGTGPKVCLLPLPTKSLTAGVRVGRDEKS</sequence>
<comment type="caution">
    <text evidence="5">Lacks conserved residue(s) required for the propagation of feature annotation.</text>
</comment>
<keyword evidence="2 5" id="KW-0812">Transmembrane</keyword>
<dbReference type="Bgee" id="ENSSSCG00000016186">
    <property type="expression patterns" value="Expressed in endocardial endothelium and 44 other cell types or tissues"/>
</dbReference>
<feature type="transmembrane region" description="Helical" evidence="5">
    <location>
        <begin position="157"/>
        <end position="178"/>
    </location>
</feature>
<feature type="transmembrane region" description="Helical" evidence="5">
    <location>
        <begin position="131"/>
        <end position="150"/>
    </location>
</feature>
<dbReference type="Proteomes" id="UP000008227">
    <property type="component" value="Chromosome 15"/>
</dbReference>
<reference evidence="7" key="3">
    <citation type="submission" date="2025-08" db="UniProtKB">
        <authorList>
            <consortium name="Ensembl"/>
        </authorList>
    </citation>
    <scope>IDENTIFICATION</scope>
</reference>
<dbReference type="GO" id="GO:0016020">
    <property type="term" value="C:membrane"/>
    <property type="evidence" value="ECO:0007669"/>
    <property type="project" value="UniProtKB-SubCell"/>
</dbReference>
<keyword evidence="10" id="KW-1267">Proteomics identification</keyword>
<feature type="transmembrane region" description="Helical" evidence="5">
    <location>
        <begin position="98"/>
        <end position="119"/>
    </location>
</feature>
<evidence type="ECO:0000256" key="2">
    <source>
        <dbReference type="ARBA" id="ARBA00022692"/>
    </source>
</evidence>
<dbReference type="GeneTree" id="ENSGT01050000244890"/>